<dbReference type="Gene3D" id="3.90.190.10">
    <property type="entry name" value="Protein tyrosine phosphatase superfamily"/>
    <property type="match status" value="1"/>
</dbReference>
<dbReference type="eggNOG" id="COG2365">
    <property type="taxonomic scope" value="Bacteria"/>
</dbReference>
<evidence type="ECO:0000313" key="3">
    <source>
        <dbReference type="Proteomes" id="UP000000333"/>
    </source>
</evidence>
<sequence>MRFPNILRHVHATNSTRPDPRDGVLCVPTSENVRDLGGIPVPGGSTLTRRFVRSASLSELSEEDVDYLVGYGITLDLDLRSPEEVMRSPDVLGRHRAIRYLNVPALDLNLHDPDLKAAQTGDEELSYFARGYLRILANQDAVRRIFTFFATARPTDCVIFHCAAGMDRTGIVSMLLLALAGADEDHVAADYAYSFFPHEVADAAIFGDTPPQDFDPLLVDVIRSVFRILLKRYGSCSAYLSACGLATTQIEAARGHLTG</sequence>
<dbReference type="Proteomes" id="UP000000333">
    <property type="component" value="Chromosome"/>
</dbReference>
<name>E1QWN9_OLSUV</name>
<evidence type="ECO:0000259" key="1">
    <source>
        <dbReference type="PROSITE" id="PS50056"/>
    </source>
</evidence>
<dbReference type="PROSITE" id="PS50056">
    <property type="entry name" value="TYR_PHOSPHATASE_2"/>
    <property type="match status" value="1"/>
</dbReference>
<dbReference type="Pfam" id="PF13350">
    <property type="entry name" value="Y_phosphatase3"/>
    <property type="match status" value="1"/>
</dbReference>
<dbReference type="RefSeq" id="WP_013252294.1">
    <property type="nucleotide sequence ID" value="NC_014363.1"/>
</dbReference>
<reference evidence="2 3" key="1">
    <citation type="journal article" date="2010" name="Stand. Genomic Sci.">
        <title>Complete genome sequence of Olsenella uli type strain (VPI D76D-27C).</title>
        <authorList>
            <person name="Goker M."/>
            <person name="Held B."/>
            <person name="Lucas S."/>
            <person name="Nolan M."/>
            <person name="Yasawong M."/>
            <person name="Glavina Del Rio T."/>
            <person name="Tice H."/>
            <person name="Cheng J.F."/>
            <person name="Bruce D."/>
            <person name="Detter J.C."/>
            <person name="Tapia R."/>
            <person name="Han C."/>
            <person name="Goodwin L."/>
            <person name="Pitluck S."/>
            <person name="Liolios K."/>
            <person name="Ivanova N."/>
            <person name="Mavromatis K."/>
            <person name="Mikhailova N."/>
            <person name="Pati A."/>
            <person name="Chen A."/>
            <person name="Palaniappan K."/>
            <person name="Land M."/>
            <person name="Hauser L."/>
            <person name="Chang Y.J."/>
            <person name="Jeffries C.D."/>
            <person name="Rohde M."/>
            <person name="Sikorski J."/>
            <person name="Pukall R."/>
            <person name="Woyke T."/>
            <person name="Bristow J."/>
            <person name="Eisen J.A."/>
            <person name="Markowitz V."/>
            <person name="Hugenholtz P."/>
            <person name="Kyrpides N.C."/>
            <person name="Klenk H.P."/>
            <person name="Lapidus A."/>
        </authorList>
    </citation>
    <scope>NUCLEOTIDE SEQUENCE [LARGE SCALE GENOMIC DNA]</scope>
    <source>
        <strain evidence="3">ATCC 49627 / DSM 7084 / CIP 109912 / JCM 12494 / NCIMB 702895 / VPI D76D-27C</strain>
    </source>
</reference>
<dbReference type="GeneID" id="78513202"/>
<dbReference type="SUPFAM" id="SSF52799">
    <property type="entry name" value="(Phosphotyrosine protein) phosphatases II"/>
    <property type="match status" value="1"/>
</dbReference>
<dbReference type="EMBL" id="CP002106">
    <property type="protein sequence ID" value="ADK68542.1"/>
    <property type="molecule type" value="Genomic_DNA"/>
</dbReference>
<feature type="domain" description="Tyrosine specific protein phosphatases" evidence="1">
    <location>
        <begin position="139"/>
        <end position="177"/>
    </location>
</feature>
<dbReference type="InterPro" id="IPR016130">
    <property type="entry name" value="Tyr_Pase_AS"/>
</dbReference>
<dbReference type="AlphaFoldDB" id="E1QWN9"/>
<dbReference type="InterPro" id="IPR026893">
    <property type="entry name" value="Tyr/Ser_Pase_IphP-type"/>
</dbReference>
<dbReference type="InterPro" id="IPR029021">
    <property type="entry name" value="Prot-tyrosine_phosphatase-like"/>
</dbReference>
<evidence type="ECO:0000313" key="2">
    <source>
        <dbReference type="EMBL" id="ADK68542.1"/>
    </source>
</evidence>
<protein>
    <submittedName>
        <fullName evidence="2">Protein tyrosine/serine phosphatase</fullName>
    </submittedName>
</protein>
<dbReference type="InterPro" id="IPR000387">
    <property type="entry name" value="Tyr_Pase_dom"/>
</dbReference>
<keyword evidence="3" id="KW-1185">Reference proteome</keyword>
<dbReference type="OrthoDB" id="1188001at2"/>
<dbReference type="PROSITE" id="PS00383">
    <property type="entry name" value="TYR_PHOSPHATASE_1"/>
    <property type="match status" value="1"/>
</dbReference>
<dbReference type="GO" id="GO:0004721">
    <property type="term" value="F:phosphoprotein phosphatase activity"/>
    <property type="evidence" value="ECO:0007669"/>
    <property type="project" value="InterPro"/>
</dbReference>
<dbReference type="STRING" id="633147.Olsu_1439"/>
<dbReference type="PATRIC" id="fig|633147.7.peg.82"/>
<gene>
    <name evidence="2" type="ordered locus">Olsu_1439</name>
</gene>
<dbReference type="HOGENOM" id="CLU_057546_1_3_11"/>
<proteinExistence type="predicted"/>
<organism evidence="2 3">
    <name type="scientific">Olsenella uli (strain ATCC 49627 / DSM 7084 / CCUG 31166 / CIP 109912 / JCM 12494 / LMG 11480 / NCIMB 702895 / VPI D76D-27C)</name>
    <name type="common">Lactobacillus uli</name>
    <dbReference type="NCBI Taxonomy" id="633147"/>
    <lineage>
        <taxon>Bacteria</taxon>
        <taxon>Bacillati</taxon>
        <taxon>Actinomycetota</taxon>
        <taxon>Coriobacteriia</taxon>
        <taxon>Coriobacteriales</taxon>
        <taxon>Atopobiaceae</taxon>
        <taxon>Olsenella</taxon>
    </lineage>
</organism>
<dbReference type="KEGG" id="ols:Olsu_1439"/>
<accession>E1QWN9</accession>